<dbReference type="Gene3D" id="3.80.10.10">
    <property type="entry name" value="Ribonuclease Inhibitor"/>
    <property type="match status" value="1"/>
</dbReference>
<dbReference type="Gene3D" id="1.20.1280.50">
    <property type="match status" value="1"/>
</dbReference>
<comment type="caution">
    <text evidence="3">The sequence shown here is derived from an EMBL/GenBank/DDBJ whole genome shotgun (WGS) entry which is preliminary data.</text>
</comment>
<proteinExistence type="predicted"/>
<gene>
    <name evidence="3" type="ORF">CVIRNUC_010499</name>
</gene>
<comment type="subcellular location">
    <subcellularLocation>
        <location evidence="1">Cytoplasm</location>
        <location evidence="1">Cytoskeleton</location>
        <location evidence="1">Cilium axoneme</location>
    </subcellularLocation>
</comment>
<dbReference type="PANTHER" id="PTHR48004:SF59">
    <property type="entry name" value="LEUCINE-RICH REPEAT-CONTAINING N-TERMINAL PLANT-TYPE DOMAIN-CONTAINING PROTEIN"/>
    <property type="match status" value="1"/>
</dbReference>
<evidence type="ECO:0000313" key="4">
    <source>
        <dbReference type="Proteomes" id="UP001314263"/>
    </source>
</evidence>
<sequence length="462" mass="51992">MPVTRSQAAAAEQCKLEKKEGQESTGADNAFEKLPDELLLKIFSELAKIGPVIEGDAEEVSSRSPWFNTEPHPGLRAYPFLSQVCKRWQGILKNPGHGSELWREVIIDFGHELITAVHTPIAWSDRRPSDEEFRQSFAQTRLSATRMLHFVEERQQCVRRLVLMNSEGYWSDEGDFVNLQSKHNFTMAHFGLLLGVVKNNLQELQIQHCNDIFCRTHQGAMGAIAYVRGLRVLRIEDLHCRLEHEAVTDLGQLTQLEELAITGEEHVHPNSWAIGLSSVPDSWRSMKRLKRLQLQGHTILEALPDWLAELQITNLDVSFCKGCNISVVSSMTSLQVLSLQGMPLTDPARAQGVQLPALDRLTGLTALNLSENTLEEVPPCLSKLTALRFLDLSLNHMLRVKQPLNVLSGLPELCMVDFRGIHDEPSMGYWSEAKCATMRHVSALAKALRRRRHGTKVHVDVS</sequence>
<dbReference type="PANTHER" id="PTHR48004">
    <property type="entry name" value="OS01G0149700 PROTEIN"/>
    <property type="match status" value="1"/>
</dbReference>
<dbReference type="AlphaFoldDB" id="A0AAV1IKY3"/>
<dbReference type="InterPro" id="IPR052941">
    <property type="entry name" value="StomDev_PlantInt_Reg"/>
</dbReference>
<accession>A0AAV1IKY3</accession>
<evidence type="ECO:0000256" key="2">
    <source>
        <dbReference type="SAM" id="MobiDB-lite"/>
    </source>
</evidence>
<dbReference type="Proteomes" id="UP001314263">
    <property type="component" value="Unassembled WGS sequence"/>
</dbReference>
<reference evidence="3 4" key="1">
    <citation type="submission" date="2023-10" db="EMBL/GenBank/DDBJ databases">
        <authorList>
            <person name="Maclean D."/>
            <person name="Macfadyen A."/>
        </authorList>
    </citation>
    <scope>NUCLEOTIDE SEQUENCE [LARGE SCALE GENOMIC DNA]</scope>
</reference>
<organism evidence="3 4">
    <name type="scientific">Coccomyxa viridis</name>
    <dbReference type="NCBI Taxonomy" id="1274662"/>
    <lineage>
        <taxon>Eukaryota</taxon>
        <taxon>Viridiplantae</taxon>
        <taxon>Chlorophyta</taxon>
        <taxon>core chlorophytes</taxon>
        <taxon>Trebouxiophyceae</taxon>
        <taxon>Trebouxiophyceae incertae sedis</taxon>
        <taxon>Coccomyxaceae</taxon>
        <taxon>Coccomyxa</taxon>
    </lineage>
</organism>
<evidence type="ECO:0008006" key="5">
    <source>
        <dbReference type="Google" id="ProtNLM"/>
    </source>
</evidence>
<dbReference type="InterPro" id="IPR032675">
    <property type="entry name" value="LRR_dom_sf"/>
</dbReference>
<dbReference type="GO" id="GO:0005930">
    <property type="term" value="C:axoneme"/>
    <property type="evidence" value="ECO:0007669"/>
    <property type="project" value="UniProtKB-SubCell"/>
</dbReference>
<dbReference type="EMBL" id="CAUYUE010000016">
    <property type="protein sequence ID" value="CAK0787281.1"/>
    <property type="molecule type" value="Genomic_DNA"/>
</dbReference>
<name>A0AAV1IKY3_9CHLO</name>
<dbReference type="SUPFAM" id="SSF52047">
    <property type="entry name" value="RNI-like"/>
    <property type="match status" value="1"/>
</dbReference>
<evidence type="ECO:0000313" key="3">
    <source>
        <dbReference type="EMBL" id="CAK0787281.1"/>
    </source>
</evidence>
<evidence type="ECO:0000256" key="1">
    <source>
        <dbReference type="ARBA" id="ARBA00004430"/>
    </source>
</evidence>
<protein>
    <recommendedName>
        <fullName evidence="5">F-box domain-containing protein</fullName>
    </recommendedName>
</protein>
<feature type="region of interest" description="Disordered" evidence="2">
    <location>
        <begin position="1"/>
        <end position="28"/>
    </location>
</feature>
<keyword evidence="4" id="KW-1185">Reference proteome</keyword>